<dbReference type="Proteomes" id="UP000192707">
    <property type="component" value="Unassembled WGS sequence"/>
</dbReference>
<comment type="caution">
    <text evidence="2">The sequence shown here is derived from an EMBL/GenBank/DDBJ whole genome shotgun (WGS) entry which is preliminary data.</text>
</comment>
<gene>
    <name evidence="2" type="ORF">BST14_29220</name>
</gene>
<feature type="non-terminal residue" evidence="2">
    <location>
        <position position="1"/>
    </location>
</feature>
<organism evidence="2 3">
    <name type="scientific">Mycobacterium arosiense ATCC BAA-1401 = DSM 45069</name>
    <dbReference type="NCBI Taxonomy" id="1265311"/>
    <lineage>
        <taxon>Bacteria</taxon>
        <taxon>Bacillati</taxon>
        <taxon>Actinomycetota</taxon>
        <taxon>Actinomycetes</taxon>
        <taxon>Mycobacteriales</taxon>
        <taxon>Mycobacteriaceae</taxon>
        <taxon>Mycobacterium</taxon>
        <taxon>Mycobacterium avium complex (MAC)</taxon>
    </lineage>
</organism>
<proteinExistence type="predicted"/>
<dbReference type="EMBL" id="MVHG01000419">
    <property type="protein sequence ID" value="ORA01309.1"/>
    <property type="molecule type" value="Genomic_DNA"/>
</dbReference>
<reference evidence="2 3" key="1">
    <citation type="submission" date="2016-12" db="EMBL/GenBank/DDBJ databases">
        <title>The new phylogeny of genus Mycobacterium.</title>
        <authorList>
            <person name="Tortoli E."/>
            <person name="Trovato A."/>
            <person name="Cirillo D.M."/>
        </authorList>
    </citation>
    <scope>NUCLEOTIDE SEQUENCE [LARGE SCALE GENOMIC DNA]</scope>
    <source>
        <strain evidence="2 3">DSM 45069</strain>
    </source>
</reference>
<accession>A0A1W9YMP8</accession>
<keyword evidence="1" id="KW-1133">Transmembrane helix</keyword>
<name>A0A1W9YMP8_MYCAI</name>
<protein>
    <recommendedName>
        <fullName evidence="4">Cytosine permease</fullName>
    </recommendedName>
</protein>
<keyword evidence="1" id="KW-0812">Transmembrane</keyword>
<keyword evidence="1" id="KW-0472">Membrane</keyword>
<keyword evidence="3" id="KW-1185">Reference proteome</keyword>
<evidence type="ECO:0000256" key="1">
    <source>
        <dbReference type="SAM" id="Phobius"/>
    </source>
</evidence>
<evidence type="ECO:0008006" key="4">
    <source>
        <dbReference type="Google" id="ProtNLM"/>
    </source>
</evidence>
<feature type="transmembrane region" description="Helical" evidence="1">
    <location>
        <begin position="20"/>
        <end position="36"/>
    </location>
</feature>
<dbReference type="AlphaFoldDB" id="A0A1W9YMP8"/>
<evidence type="ECO:0000313" key="2">
    <source>
        <dbReference type="EMBL" id="ORA01309.1"/>
    </source>
</evidence>
<sequence>FLATTLYTGPMVEHLGGVDISWIIGLLVPAVLYYLVARRKATRQAPARMILPADPGAFEHPAHGA</sequence>
<evidence type="ECO:0000313" key="3">
    <source>
        <dbReference type="Proteomes" id="UP000192707"/>
    </source>
</evidence>